<feature type="region of interest" description="Disordered" evidence="1">
    <location>
        <begin position="1"/>
        <end position="23"/>
    </location>
</feature>
<accession>A0A3A5JZ63</accession>
<sequence>MSTASAISILPPALTSPPRSIPPKVGSRLMREWNGRMHIVDVIDEGFMLDGKTNRSLSAVARRITGAHWSGPRFFGL</sequence>
<dbReference type="OrthoDB" id="284135at2"/>
<evidence type="ECO:0000313" key="3">
    <source>
        <dbReference type="Proteomes" id="UP000272706"/>
    </source>
</evidence>
<dbReference type="EMBL" id="QZWZ01000061">
    <property type="protein sequence ID" value="RJT27523.1"/>
    <property type="molecule type" value="Genomic_DNA"/>
</dbReference>
<dbReference type="InterPro" id="IPR021322">
    <property type="entry name" value="DUF2924"/>
</dbReference>
<evidence type="ECO:0000256" key="1">
    <source>
        <dbReference type="SAM" id="MobiDB-lite"/>
    </source>
</evidence>
<dbReference type="Proteomes" id="UP000272706">
    <property type="component" value="Unassembled WGS sequence"/>
</dbReference>
<comment type="caution">
    <text evidence="2">The sequence shown here is derived from an EMBL/GenBank/DDBJ whole genome shotgun (WGS) entry which is preliminary data.</text>
</comment>
<name>A0A3A5JZ63_9HYPH</name>
<protein>
    <submittedName>
        <fullName evidence="2">DUF2924 domain-containing protein</fullName>
    </submittedName>
</protein>
<organism evidence="2 3">
    <name type="scientific">Mesorhizobium waimense</name>
    <dbReference type="NCBI Taxonomy" id="1300307"/>
    <lineage>
        <taxon>Bacteria</taxon>
        <taxon>Pseudomonadati</taxon>
        <taxon>Pseudomonadota</taxon>
        <taxon>Alphaproteobacteria</taxon>
        <taxon>Hyphomicrobiales</taxon>
        <taxon>Phyllobacteriaceae</taxon>
        <taxon>Mesorhizobium</taxon>
    </lineage>
</organism>
<reference evidence="2 3" key="1">
    <citation type="submission" date="2018-09" db="EMBL/GenBank/DDBJ databases">
        <title>Mesorhizobium carmichaelinearum sp. nov. isolated from Carmichaelinea spp. root nodules in New Zealand.</title>
        <authorList>
            <person name="De Meyer S.E."/>
        </authorList>
    </citation>
    <scope>NUCLEOTIDE SEQUENCE [LARGE SCALE GENOMIC DNA]</scope>
    <source>
        <strain evidence="2 3">ICMP19557</strain>
    </source>
</reference>
<evidence type="ECO:0000313" key="2">
    <source>
        <dbReference type="EMBL" id="RJT27523.1"/>
    </source>
</evidence>
<gene>
    <name evidence="2" type="ORF">D3227_35930</name>
</gene>
<keyword evidence="3" id="KW-1185">Reference proteome</keyword>
<dbReference type="AlphaFoldDB" id="A0A3A5JZ63"/>
<proteinExistence type="predicted"/>
<dbReference type="Pfam" id="PF11149">
    <property type="entry name" value="DUF2924"/>
    <property type="match status" value="1"/>
</dbReference>